<accession>A0AA40FGC6</accession>
<feature type="region of interest" description="Disordered" evidence="1">
    <location>
        <begin position="234"/>
        <end position="255"/>
    </location>
</feature>
<sequence length="289" mass="31646">MHCCVTNGRPSVQDPVESKKRSSCDDTSDRVVRASANSCETVERIGRFFRTYLSKGKRRRRCKKKRKGRQQSFDVAGNTLQIAKSKGLDSADLDRNRTTIEDTVAVVSSVSSVSSSSSQLAATAIATATAIDSSPQTVPLPINTSMATTTTAVAPPLSRSYSKPSALHRSSLITEFDLLDTQQNRSLLRSQKTLGSSTYRRPSTHFFLRRGQKAKINSQMITQSIKLSPILESELSKPVTPRSTHSSLSSYSGLSNRSICSTSSSSSSSSQVARDSLFFHEKCEIHRIE</sequence>
<dbReference type="Proteomes" id="UP001177670">
    <property type="component" value="Unassembled WGS sequence"/>
</dbReference>
<comment type="caution">
    <text evidence="2">The sequence shown here is derived from an EMBL/GenBank/DDBJ whole genome shotgun (WGS) entry which is preliminary data.</text>
</comment>
<keyword evidence="3" id="KW-1185">Reference proteome</keyword>
<reference evidence="2" key="1">
    <citation type="submission" date="2021-10" db="EMBL/GenBank/DDBJ databases">
        <title>Melipona bicolor Genome sequencing and assembly.</title>
        <authorList>
            <person name="Araujo N.S."/>
            <person name="Arias M.C."/>
        </authorList>
    </citation>
    <scope>NUCLEOTIDE SEQUENCE</scope>
    <source>
        <strain evidence="2">USP_2M_L1-L4_2017</strain>
        <tissue evidence="2">Whole body</tissue>
    </source>
</reference>
<evidence type="ECO:0000313" key="3">
    <source>
        <dbReference type="Proteomes" id="UP001177670"/>
    </source>
</evidence>
<evidence type="ECO:0000256" key="1">
    <source>
        <dbReference type="SAM" id="MobiDB-lite"/>
    </source>
</evidence>
<dbReference type="AlphaFoldDB" id="A0AA40FGC6"/>
<dbReference type="EMBL" id="JAHYIQ010000042">
    <property type="protein sequence ID" value="KAK1118513.1"/>
    <property type="molecule type" value="Genomic_DNA"/>
</dbReference>
<proteinExistence type="predicted"/>
<protein>
    <submittedName>
        <fullName evidence="2">Uncharacterized protein</fullName>
    </submittedName>
</protein>
<feature type="compositionally biased region" description="Low complexity" evidence="1">
    <location>
        <begin position="243"/>
        <end position="255"/>
    </location>
</feature>
<gene>
    <name evidence="2" type="ORF">K0M31_014824</name>
</gene>
<evidence type="ECO:0000313" key="2">
    <source>
        <dbReference type="EMBL" id="KAK1118513.1"/>
    </source>
</evidence>
<name>A0AA40FGC6_9HYME</name>
<feature type="region of interest" description="Disordered" evidence="1">
    <location>
        <begin position="1"/>
        <end position="24"/>
    </location>
</feature>
<organism evidence="2 3">
    <name type="scientific">Melipona bicolor</name>
    <dbReference type="NCBI Taxonomy" id="60889"/>
    <lineage>
        <taxon>Eukaryota</taxon>
        <taxon>Metazoa</taxon>
        <taxon>Ecdysozoa</taxon>
        <taxon>Arthropoda</taxon>
        <taxon>Hexapoda</taxon>
        <taxon>Insecta</taxon>
        <taxon>Pterygota</taxon>
        <taxon>Neoptera</taxon>
        <taxon>Endopterygota</taxon>
        <taxon>Hymenoptera</taxon>
        <taxon>Apocrita</taxon>
        <taxon>Aculeata</taxon>
        <taxon>Apoidea</taxon>
        <taxon>Anthophila</taxon>
        <taxon>Apidae</taxon>
        <taxon>Melipona</taxon>
    </lineage>
</organism>